<dbReference type="InterPro" id="IPR016181">
    <property type="entry name" value="Acyl_CoA_acyltransferase"/>
</dbReference>
<dbReference type="OrthoDB" id="9796171at2"/>
<dbReference type="Gene3D" id="3.40.630.30">
    <property type="match status" value="1"/>
</dbReference>
<dbReference type="RefSeq" id="WP_084016640.1">
    <property type="nucleotide sequence ID" value="NZ_FWXS01000003.1"/>
</dbReference>
<proteinExistence type="predicted"/>
<dbReference type="Proteomes" id="UP000192393">
    <property type="component" value="Unassembled WGS sequence"/>
</dbReference>
<dbReference type="InterPro" id="IPR000182">
    <property type="entry name" value="GNAT_dom"/>
</dbReference>
<reference evidence="2 3" key="1">
    <citation type="submission" date="2017-04" db="EMBL/GenBank/DDBJ databases">
        <authorList>
            <person name="Afonso C.L."/>
            <person name="Miller P.J."/>
            <person name="Scott M.A."/>
            <person name="Spackman E."/>
            <person name="Goraichik I."/>
            <person name="Dimitrov K.M."/>
            <person name="Suarez D.L."/>
            <person name="Swayne D.E."/>
        </authorList>
    </citation>
    <scope>NUCLEOTIDE SEQUENCE [LARGE SCALE GENOMIC DNA]</scope>
    <source>
        <strain evidence="2 3">CGMCC 1.12708</strain>
    </source>
</reference>
<protein>
    <submittedName>
        <fullName evidence="2">ElaA protein</fullName>
    </submittedName>
</protein>
<feature type="domain" description="N-acetyltransferase" evidence="1">
    <location>
        <begin position="8"/>
        <end position="148"/>
    </location>
</feature>
<keyword evidence="3" id="KW-1185">Reference proteome</keyword>
<dbReference type="SUPFAM" id="SSF55729">
    <property type="entry name" value="Acyl-CoA N-acyltransferases (Nat)"/>
    <property type="match status" value="1"/>
</dbReference>
<dbReference type="Pfam" id="PF13673">
    <property type="entry name" value="Acetyltransf_10"/>
    <property type="match status" value="1"/>
</dbReference>
<evidence type="ECO:0000259" key="1">
    <source>
        <dbReference type="PROSITE" id="PS51186"/>
    </source>
</evidence>
<gene>
    <name evidence="2" type="ORF">SAMN06296427_10340</name>
</gene>
<dbReference type="EMBL" id="FWXS01000003">
    <property type="protein sequence ID" value="SMC49033.1"/>
    <property type="molecule type" value="Genomic_DNA"/>
</dbReference>
<dbReference type="STRING" id="1434700.SAMN06296427_10340"/>
<evidence type="ECO:0000313" key="2">
    <source>
        <dbReference type="EMBL" id="SMC49033.1"/>
    </source>
</evidence>
<dbReference type="GO" id="GO:0016747">
    <property type="term" value="F:acyltransferase activity, transferring groups other than amino-acyl groups"/>
    <property type="evidence" value="ECO:0007669"/>
    <property type="project" value="InterPro"/>
</dbReference>
<accession>A0A1W1ZLB1</accession>
<sequence length="148" mass="17326">MTVIWHFKNFDELTTKELYEILQLRAEVFVVEQNCPYNDIDGKDLKCGHLWAVLENKIIACTRIVPPGVSYNEASIGRVASHADYRHLKLGYQLMSHSLEIIENVYETTSVRISAQSYLKNFYEKCGFKQVSEEYLEDDIPHMEMWRS</sequence>
<evidence type="ECO:0000313" key="3">
    <source>
        <dbReference type="Proteomes" id="UP000192393"/>
    </source>
</evidence>
<name>A0A1W1ZLB1_9FLAO</name>
<dbReference type="AlphaFoldDB" id="A0A1W1ZLB1"/>
<organism evidence="2 3">
    <name type="scientific">Moheibacter sediminis</name>
    <dbReference type="NCBI Taxonomy" id="1434700"/>
    <lineage>
        <taxon>Bacteria</taxon>
        <taxon>Pseudomonadati</taxon>
        <taxon>Bacteroidota</taxon>
        <taxon>Flavobacteriia</taxon>
        <taxon>Flavobacteriales</taxon>
        <taxon>Weeksellaceae</taxon>
        <taxon>Moheibacter</taxon>
    </lineage>
</organism>
<dbReference type="PROSITE" id="PS51186">
    <property type="entry name" value="GNAT"/>
    <property type="match status" value="1"/>
</dbReference>
<dbReference type="CDD" id="cd04301">
    <property type="entry name" value="NAT_SF"/>
    <property type="match status" value="1"/>
</dbReference>